<evidence type="ECO:0000259" key="11">
    <source>
        <dbReference type="PROSITE" id="PS50850"/>
    </source>
</evidence>
<evidence type="ECO:0000256" key="4">
    <source>
        <dbReference type="ARBA" id="ARBA00022597"/>
    </source>
</evidence>
<dbReference type="Proteomes" id="UP001370490">
    <property type="component" value="Unassembled WGS sequence"/>
</dbReference>
<feature type="transmembrane region" description="Helical" evidence="10">
    <location>
        <begin position="171"/>
        <end position="189"/>
    </location>
</feature>
<dbReference type="GO" id="GO:0015145">
    <property type="term" value="F:monosaccharide transmembrane transporter activity"/>
    <property type="evidence" value="ECO:0007669"/>
    <property type="project" value="InterPro"/>
</dbReference>
<dbReference type="NCBIfam" id="TIGR00879">
    <property type="entry name" value="SP"/>
    <property type="match status" value="1"/>
</dbReference>
<feature type="transmembrane region" description="Helical" evidence="10">
    <location>
        <begin position="372"/>
        <end position="396"/>
    </location>
</feature>
<protein>
    <submittedName>
        <fullName evidence="12">Major facilitator, sugar transporter-like</fullName>
    </submittedName>
</protein>
<dbReference type="InterPro" id="IPR020846">
    <property type="entry name" value="MFS_dom"/>
</dbReference>
<dbReference type="PANTHER" id="PTHR23500">
    <property type="entry name" value="SOLUTE CARRIER FAMILY 2, FACILITATED GLUCOSE TRANSPORTER"/>
    <property type="match status" value="1"/>
</dbReference>
<dbReference type="InterPro" id="IPR005829">
    <property type="entry name" value="Sugar_transporter_CS"/>
</dbReference>
<dbReference type="PROSITE" id="PS00216">
    <property type="entry name" value="SUGAR_TRANSPORT_1"/>
    <property type="match status" value="1"/>
</dbReference>
<keyword evidence="3 9" id="KW-0813">Transport</keyword>
<dbReference type="AlphaFoldDB" id="A0AAN8VEY7"/>
<keyword evidence="6" id="KW-0769">Symport</keyword>
<dbReference type="PRINTS" id="PR00171">
    <property type="entry name" value="SUGRTRNSPORT"/>
</dbReference>
<feature type="transmembrane region" description="Helical" evidence="10">
    <location>
        <begin position="509"/>
        <end position="532"/>
    </location>
</feature>
<feature type="transmembrane region" description="Helical" evidence="10">
    <location>
        <begin position="538"/>
        <end position="559"/>
    </location>
</feature>
<feature type="transmembrane region" description="Helical" evidence="10">
    <location>
        <begin position="408"/>
        <end position="430"/>
    </location>
</feature>
<evidence type="ECO:0000256" key="7">
    <source>
        <dbReference type="ARBA" id="ARBA00022989"/>
    </source>
</evidence>
<dbReference type="Pfam" id="PF00083">
    <property type="entry name" value="Sugar_tr"/>
    <property type="match status" value="1"/>
</dbReference>
<dbReference type="InterPro" id="IPR045262">
    <property type="entry name" value="STP/PLT_plant"/>
</dbReference>
<dbReference type="GO" id="GO:0016020">
    <property type="term" value="C:membrane"/>
    <property type="evidence" value="ECO:0007669"/>
    <property type="project" value="UniProtKB-SubCell"/>
</dbReference>
<gene>
    <name evidence="12" type="ORF">RJ641_004563</name>
</gene>
<evidence type="ECO:0000256" key="2">
    <source>
        <dbReference type="ARBA" id="ARBA00010992"/>
    </source>
</evidence>
<feature type="transmembrane region" description="Helical" evidence="10">
    <location>
        <begin position="224"/>
        <end position="247"/>
    </location>
</feature>
<dbReference type="EMBL" id="JBAMMX010000012">
    <property type="protein sequence ID" value="KAK6930469.1"/>
    <property type="molecule type" value="Genomic_DNA"/>
</dbReference>
<feature type="transmembrane region" description="Helical" evidence="10">
    <location>
        <begin position="201"/>
        <end position="218"/>
    </location>
</feature>
<evidence type="ECO:0000256" key="5">
    <source>
        <dbReference type="ARBA" id="ARBA00022692"/>
    </source>
</evidence>
<dbReference type="Gene3D" id="1.20.1250.20">
    <property type="entry name" value="MFS general substrate transporter like domains"/>
    <property type="match status" value="1"/>
</dbReference>
<keyword evidence="8 10" id="KW-0472">Membrane</keyword>
<dbReference type="InterPro" id="IPR003663">
    <property type="entry name" value="Sugar/inositol_transpt"/>
</dbReference>
<dbReference type="GO" id="GO:0015293">
    <property type="term" value="F:symporter activity"/>
    <property type="evidence" value="ECO:0007669"/>
    <property type="project" value="UniProtKB-KW"/>
</dbReference>
<feature type="transmembrane region" description="Helical" evidence="10">
    <location>
        <begin position="109"/>
        <end position="129"/>
    </location>
</feature>
<comment type="caution">
    <text evidence="12">The sequence shown here is derived from an EMBL/GenBank/DDBJ whole genome shotgun (WGS) entry which is preliminary data.</text>
</comment>
<evidence type="ECO:0000256" key="6">
    <source>
        <dbReference type="ARBA" id="ARBA00022847"/>
    </source>
</evidence>
<evidence type="ECO:0000256" key="3">
    <source>
        <dbReference type="ARBA" id="ARBA00022448"/>
    </source>
</evidence>
<name>A0AAN8VEY7_9MAGN</name>
<dbReference type="CDD" id="cd17361">
    <property type="entry name" value="MFS_STP"/>
    <property type="match status" value="1"/>
</dbReference>
<dbReference type="PANTHER" id="PTHR23500:SF371">
    <property type="entry name" value="OS07G0206600 PROTEIN"/>
    <property type="match status" value="1"/>
</dbReference>
<keyword evidence="13" id="KW-1185">Reference proteome</keyword>
<feature type="transmembrane region" description="Helical" evidence="10">
    <location>
        <begin position="289"/>
        <end position="311"/>
    </location>
</feature>
<comment type="subcellular location">
    <subcellularLocation>
        <location evidence="1">Membrane</location>
        <topology evidence="1">Multi-pass membrane protein</topology>
    </subcellularLocation>
</comment>
<keyword evidence="5 10" id="KW-0812">Transmembrane</keyword>
<evidence type="ECO:0000256" key="1">
    <source>
        <dbReference type="ARBA" id="ARBA00004141"/>
    </source>
</evidence>
<feature type="transmembrane region" description="Helical" evidence="10">
    <location>
        <begin position="437"/>
        <end position="461"/>
    </location>
</feature>
<dbReference type="PROSITE" id="PS50850">
    <property type="entry name" value="MFS"/>
    <property type="match status" value="1"/>
</dbReference>
<evidence type="ECO:0000256" key="10">
    <source>
        <dbReference type="SAM" id="Phobius"/>
    </source>
</evidence>
<keyword evidence="7 10" id="KW-1133">Transmembrane helix</keyword>
<keyword evidence="4 12" id="KW-0762">Sugar transport</keyword>
<dbReference type="SUPFAM" id="SSF103473">
    <property type="entry name" value="MFS general substrate transporter"/>
    <property type="match status" value="1"/>
</dbReference>
<feature type="transmembrane region" description="Helical" evidence="10">
    <location>
        <begin position="473"/>
        <end position="497"/>
    </location>
</feature>
<dbReference type="InterPro" id="IPR044778">
    <property type="entry name" value="MFS_STP/MST-like_plant"/>
</dbReference>
<dbReference type="FunFam" id="1.20.1250.20:FF:000002">
    <property type="entry name" value="Sugar transport protein 13"/>
    <property type="match status" value="1"/>
</dbReference>
<feature type="domain" description="Major facilitator superfamily (MFS) profile" evidence="11">
    <location>
        <begin position="116"/>
        <end position="563"/>
    </location>
</feature>
<evidence type="ECO:0000256" key="9">
    <source>
        <dbReference type="RuleBase" id="RU003346"/>
    </source>
</evidence>
<sequence>MYRESPSKNGKELTEQKQERLKACKYTLGYLEFRFGTAKICCNCEACKPRNIAMHSFIFLLAFKGRKKFCAWLPNPKSRKRTQNISDEKVLEESKMTYTGYEGDFKSKITAYVVFCWTFAAFGGLMFGYDIGISGGVTSMDDFLIKFFPRVHEKKLHVHEDNYCKYDDPNLQLFTSSLYLAALVASFAASKLCTVFGRRRTILFASIFFIAAAALSALGEKIWLLIVGRILFGIGVGFGNEAVPLFLSEVAPVQHRGAVNILFQLFVTIGILMANLVNYGTSKVHPGGWRISLGLAGVPALFLFLGSTIIVETPTSLIERGHREEGRQTLEKIRGVKEVDAEFESIVHACEVAEKVKQPLKKLMQKSSMPPLIIGILMQVFQQFTGINAIMFYAPVLFQTIGFGSDASLLSSVVTGLVNVLSTFVSIFAVDKVGRRVLLLQACIQMFISQTVIGVILHALLKSTGSLDKGPAIVVVVLVCMFVMSFAWSWGPMGWLIPSETFPLETRTAGFAFAVSSNMLFTFLIAQVFLSMMCHLKAFIFFFFAAWIFVMGLFVVFLLPETKGVPIDLIADRVWKKHPVWKKFVDDEEA</sequence>
<dbReference type="InterPro" id="IPR005828">
    <property type="entry name" value="MFS_sugar_transport-like"/>
</dbReference>
<feature type="transmembrane region" description="Helical" evidence="10">
    <location>
        <begin position="259"/>
        <end position="277"/>
    </location>
</feature>
<organism evidence="12 13">
    <name type="scientific">Dillenia turbinata</name>
    <dbReference type="NCBI Taxonomy" id="194707"/>
    <lineage>
        <taxon>Eukaryota</taxon>
        <taxon>Viridiplantae</taxon>
        <taxon>Streptophyta</taxon>
        <taxon>Embryophyta</taxon>
        <taxon>Tracheophyta</taxon>
        <taxon>Spermatophyta</taxon>
        <taxon>Magnoliopsida</taxon>
        <taxon>eudicotyledons</taxon>
        <taxon>Gunneridae</taxon>
        <taxon>Pentapetalae</taxon>
        <taxon>Dilleniales</taxon>
        <taxon>Dilleniaceae</taxon>
        <taxon>Dillenia</taxon>
    </lineage>
</organism>
<accession>A0AAN8VEY7</accession>
<dbReference type="PROSITE" id="PS00217">
    <property type="entry name" value="SUGAR_TRANSPORT_2"/>
    <property type="match status" value="1"/>
</dbReference>
<comment type="similarity">
    <text evidence="2 9">Belongs to the major facilitator superfamily. Sugar transporter (TC 2.A.1.1) family.</text>
</comment>
<reference evidence="12 13" key="1">
    <citation type="submission" date="2023-12" db="EMBL/GenBank/DDBJ databases">
        <title>A high-quality genome assembly for Dillenia turbinata (Dilleniales).</title>
        <authorList>
            <person name="Chanderbali A."/>
        </authorList>
    </citation>
    <scope>NUCLEOTIDE SEQUENCE [LARGE SCALE GENOMIC DNA]</scope>
    <source>
        <strain evidence="12">LSX21</strain>
        <tissue evidence="12">Leaf</tissue>
    </source>
</reference>
<evidence type="ECO:0000313" key="12">
    <source>
        <dbReference type="EMBL" id="KAK6930469.1"/>
    </source>
</evidence>
<proteinExistence type="inferred from homology"/>
<evidence type="ECO:0000313" key="13">
    <source>
        <dbReference type="Proteomes" id="UP001370490"/>
    </source>
</evidence>
<dbReference type="InterPro" id="IPR036259">
    <property type="entry name" value="MFS_trans_sf"/>
</dbReference>
<evidence type="ECO:0000256" key="8">
    <source>
        <dbReference type="ARBA" id="ARBA00023136"/>
    </source>
</evidence>